<evidence type="ECO:0000256" key="1">
    <source>
        <dbReference type="ARBA" id="ARBA00023015"/>
    </source>
</evidence>
<keyword evidence="7" id="KW-1185">Reference proteome</keyword>
<evidence type="ECO:0000259" key="4">
    <source>
        <dbReference type="PROSITE" id="PS50937"/>
    </source>
</evidence>
<dbReference type="GO" id="GO:0046872">
    <property type="term" value="F:metal ion binding"/>
    <property type="evidence" value="ECO:0007669"/>
    <property type="project" value="InterPro"/>
</dbReference>
<keyword evidence="1" id="KW-0805">Transcription regulation</keyword>
<dbReference type="GO" id="GO:0003677">
    <property type="term" value="F:DNA binding"/>
    <property type="evidence" value="ECO:0007669"/>
    <property type="project" value="UniProtKB-KW"/>
</dbReference>
<name>A0A1S2LTP4_9BACI</name>
<sequence length="303" mass="34812">MGEGEDKAKYNIKAISTMLGIQPGTLRAWERRYKIIEPIRNESGHRLYSEEHVAVLRWLIDKVNKGFTIGQAVGLLEKGNIDVQSQEEESLYNNKLNSLVFDLEESLLNFQEFKANQILDEAFNIFSIEKVVMDVIGPVLVSIGDKWERCEITVAHEHYATQYLKTRIMIISHHLQIDPLQPKAVAICGVNERHELGLLTFTLYLRRKGFEVIYLGTNVPTEDLKIVLQEVDAKYLFVSCSLKEYLPETLSFIHEIELSSPSLKIGIGGHAFRITSQQKVEPFNKYLLGFTKDEWNEWLKVTL</sequence>
<dbReference type="GO" id="GO:0031419">
    <property type="term" value="F:cobalamin binding"/>
    <property type="evidence" value="ECO:0007669"/>
    <property type="project" value="InterPro"/>
</dbReference>
<dbReference type="SMART" id="SM00422">
    <property type="entry name" value="HTH_MERR"/>
    <property type="match status" value="1"/>
</dbReference>
<dbReference type="InterPro" id="IPR006158">
    <property type="entry name" value="Cobalamin-bd"/>
</dbReference>
<dbReference type="SUPFAM" id="SSF52242">
    <property type="entry name" value="Cobalamin (vitamin B12)-binding domain"/>
    <property type="match status" value="1"/>
</dbReference>
<dbReference type="PANTHER" id="PTHR30204:SF67">
    <property type="entry name" value="HTH-TYPE TRANSCRIPTIONAL REGULATOR MLRA-RELATED"/>
    <property type="match status" value="1"/>
</dbReference>
<dbReference type="PROSITE" id="PS51332">
    <property type="entry name" value="B12_BINDING"/>
    <property type="match status" value="1"/>
</dbReference>
<dbReference type="CDD" id="cd01104">
    <property type="entry name" value="HTH_MlrA-CarA"/>
    <property type="match status" value="1"/>
</dbReference>
<gene>
    <name evidence="6" type="ORF">BKP35_02520</name>
</gene>
<evidence type="ECO:0000313" key="6">
    <source>
        <dbReference type="EMBL" id="OIJ15882.1"/>
    </source>
</evidence>
<evidence type="ECO:0000259" key="5">
    <source>
        <dbReference type="PROSITE" id="PS51332"/>
    </source>
</evidence>
<dbReference type="InterPro" id="IPR036724">
    <property type="entry name" value="Cobalamin-bd_sf"/>
</dbReference>
<organism evidence="6 7">
    <name type="scientific">Anaerobacillus arseniciselenatis</name>
    <dbReference type="NCBI Taxonomy" id="85682"/>
    <lineage>
        <taxon>Bacteria</taxon>
        <taxon>Bacillati</taxon>
        <taxon>Bacillota</taxon>
        <taxon>Bacilli</taxon>
        <taxon>Bacillales</taxon>
        <taxon>Bacillaceae</taxon>
        <taxon>Anaerobacillus</taxon>
    </lineage>
</organism>
<dbReference type="AlphaFoldDB" id="A0A1S2LTP4"/>
<evidence type="ECO:0000313" key="7">
    <source>
        <dbReference type="Proteomes" id="UP000180098"/>
    </source>
</evidence>
<dbReference type="Gene3D" id="1.10.1660.10">
    <property type="match status" value="1"/>
</dbReference>
<dbReference type="PANTHER" id="PTHR30204">
    <property type="entry name" value="REDOX-CYCLING DRUG-SENSING TRANSCRIPTIONAL ACTIVATOR SOXR"/>
    <property type="match status" value="1"/>
</dbReference>
<dbReference type="Gene3D" id="3.40.50.280">
    <property type="entry name" value="Cobalamin-binding domain"/>
    <property type="match status" value="1"/>
</dbReference>
<evidence type="ECO:0000256" key="3">
    <source>
        <dbReference type="ARBA" id="ARBA00023163"/>
    </source>
</evidence>
<keyword evidence="3" id="KW-0804">Transcription</keyword>
<dbReference type="Pfam" id="PF02607">
    <property type="entry name" value="B12-binding_2"/>
    <property type="match status" value="1"/>
</dbReference>
<dbReference type="GO" id="GO:0003700">
    <property type="term" value="F:DNA-binding transcription factor activity"/>
    <property type="evidence" value="ECO:0007669"/>
    <property type="project" value="InterPro"/>
</dbReference>
<dbReference type="Gene3D" id="1.10.1240.10">
    <property type="entry name" value="Methionine synthase domain"/>
    <property type="match status" value="1"/>
</dbReference>
<dbReference type="Proteomes" id="UP000180098">
    <property type="component" value="Unassembled WGS sequence"/>
</dbReference>
<dbReference type="Pfam" id="PF02310">
    <property type="entry name" value="B12-binding"/>
    <property type="match status" value="1"/>
</dbReference>
<dbReference type="RefSeq" id="WP_071311807.1">
    <property type="nucleotide sequence ID" value="NZ_MLQQ01000001.1"/>
</dbReference>
<comment type="caution">
    <text evidence="6">The sequence shown here is derived from an EMBL/GenBank/DDBJ whole genome shotgun (WGS) entry which is preliminary data.</text>
</comment>
<proteinExistence type="predicted"/>
<dbReference type="Pfam" id="PF13411">
    <property type="entry name" value="MerR_1"/>
    <property type="match status" value="1"/>
</dbReference>
<dbReference type="SUPFAM" id="SSF46955">
    <property type="entry name" value="Putative DNA-binding domain"/>
    <property type="match status" value="1"/>
</dbReference>
<protein>
    <submittedName>
        <fullName evidence="6">MerR family transcriptional regulator</fullName>
    </submittedName>
</protein>
<accession>A0A1S2LTP4</accession>
<dbReference type="InterPro" id="IPR000551">
    <property type="entry name" value="MerR-type_HTH_dom"/>
</dbReference>
<feature type="domain" description="B12-binding" evidence="5">
    <location>
        <begin position="181"/>
        <end position="303"/>
    </location>
</feature>
<dbReference type="InterPro" id="IPR036594">
    <property type="entry name" value="Meth_synthase_dom"/>
</dbReference>
<dbReference type="InterPro" id="IPR047057">
    <property type="entry name" value="MerR_fam"/>
</dbReference>
<keyword evidence="2" id="KW-0238">DNA-binding</keyword>
<evidence type="ECO:0000256" key="2">
    <source>
        <dbReference type="ARBA" id="ARBA00023125"/>
    </source>
</evidence>
<dbReference type="PROSITE" id="PS50937">
    <property type="entry name" value="HTH_MERR_2"/>
    <property type="match status" value="1"/>
</dbReference>
<dbReference type="InterPro" id="IPR009061">
    <property type="entry name" value="DNA-bd_dom_put_sf"/>
</dbReference>
<dbReference type="EMBL" id="MLQQ01000001">
    <property type="protein sequence ID" value="OIJ15882.1"/>
    <property type="molecule type" value="Genomic_DNA"/>
</dbReference>
<feature type="domain" description="HTH merR-type" evidence="4">
    <location>
        <begin position="9"/>
        <end position="75"/>
    </location>
</feature>
<dbReference type="OrthoDB" id="9800334at2"/>
<reference evidence="6 7" key="1">
    <citation type="submission" date="2016-10" db="EMBL/GenBank/DDBJ databases">
        <title>Draft genome sequences of four alkaliphilic bacteria belonging to the Anaerobacillus genus.</title>
        <authorList>
            <person name="Bassil N.M."/>
            <person name="Lloyd J.R."/>
        </authorList>
    </citation>
    <scope>NUCLEOTIDE SEQUENCE [LARGE SCALE GENOMIC DNA]</scope>
    <source>
        <strain evidence="6 7">DSM 15340</strain>
    </source>
</reference>
<dbReference type="InterPro" id="IPR003759">
    <property type="entry name" value="Cbl-bd_cap"/>
</dbReference>